<dbReference type="SUPFAM" id="SSF52402">
    <property type="entry name" value="Adenine nucleotide alpha hydrolases-like"/>
    <property type="match status" value="2"/>
</dbReference>
<dbReference type="PANTHER" id="PTHR46268">
    <property type="entry name" value="STRESS RESPONSE PROTEIN NHAX"/>
    <property type="match status" value="1"/>
</dbReference>
<evidence type="ECO:0000313" key="5">
    <source>
        <dbReference type="Proteomes" id="UP000274909"/>
    </source>
</evidence>
<accession>A0A3S0VD69</accession>
<keyword evidence="5" id="KW-1185">Reference proteome</keyword>
<feature type="compositionally biased region" description="Polar residues" evidence="2">
    <location>
        <begin position="21"/>
        <end position="38"/>
    </location>
</feature>
<feature type="compositionally biased region" description="Basic and acidic residues" evidence="2">
    <location>
        <begin position="55"/>
        <end position="64"/>
    </location>
</feature>
<dbReference type="EMBL" id="RZGZ01000001">
    <property type="protein sequence ID" value="RUR03259.1"/>
    <property type="molecule type" value="Genomic_DNA"/>
</dbReference>
<feature type="compositionally biased region" description="Pro residues" evidence="2">
    <location>
        <begin position="1"/>
        <end position="10"/>
    </location>
</feature>
<feature type="domain" description="UspA" evidence="3">
    <location>
        <begin position="101"/>
        <end position="231"/>
    </location>
</feature>
<feature type="compositionally biased region" description="Low complexity" evidence="2">
    <location>
        <begin position="78"/>
        <end position="87"/>
    </location>
</feature>
<name>A0A3S0VD69_9MICO</name>
<dbReference type="Gene3D" id="3.40.50.12370">
    <property type="match status" value="1"/>
</dbReference>
<dbReference type="CDD" id="cd00293">
    <property type="entry name" value="USP-like"/>
    <property type="match status" value="1"/>
</dbReference>
<dbReference type="Pfam" id="PF00582">
    <property type="entry name" value="Usp"/>
    <property type="match status" value="1"/>
</dbReference>
<reference evidence="4 5" key="1">
    <citation type="submission" date="2018-12" db="EMBL/GenBank/DDBJ databases">
        <authorList>
            <person name="Li F."/>
        </authorList>
    </citation>
    <scope>NUCLEOTIDE SEQUENCE [LARGE SCALE GENOMIC DNA]</scope>
    <source>
        <strain evidence="4 5">EGI 6500705</strain>
    </source>
</reference>
<comment type="caution">
    <text evidence="4">The sequence shown here is derived from an EMBL/GenBank/DDBJ whole genome shotgun (WGS) entry which is preliminary data.</text>
</comment>
<proteinExistence type="inferred from homology"/>
<evidence type="ECO:0000256" key="2">
    <source>
        <dbReference type="SAM" id="MobiDB-lite"/>
    </source>
</evidence>
<feature type="region of interest" description="Disordered" evidence="2">
    <location>
        <begin position="1"/>
        <end position="96"/>
    </location>
</feature>
<dbReference type="PANTHER" id="PTHR46268:SF6">
    <property type="entry name" value="UNIVERSAL STRESS PROTEIN UP12"/>
    <property type="match status" value="1"/>
</dbReference>
<evidence type="ECO:0000313" key="4">
    <source>
        <dbReference type="EMBL" id="RUR03259.1"/>
    </source>
</evidence>
<gene>
    <name evidence="4" type="ORF">ELQ94_01530</name>
</gene>
<comment type="similarity">
    <text evidence="1">Belongs to the universal stress protein A family.</text>
</comment>
<dbReference type="OrthoDB" id="4931198at2"/>
<organism evidence="4 5">
    <name type="scientific">Labedella endophytica</name>
    <dbReference type="NCBI Taxonomy" id="1523160"/>
    <lineage>
        <taxon>Bacteria</taxon>
        <taxon>Bacillati</taxon>
        <taxon>Actinomycetota</taxon>
        <taxon>Actinomycetes</taxon>
        <taxon>Micrococcales</taxon>
        <taxon>Microbacteriaceae</taxon>
        <taxon>Labedella</taxon>
    </lineage>
</organism>
<dbReference type="AlphaFoldDB" id="A0A3S0VD69"/>
<dbReference type="InterPro" id="IPR006016">
    <property type="entry name" value="UspA"/>
</dbReference>
<dbReference type="Proteomes" id="UP000274909">
    <property type="component" value="Unassembled WGS sequence"/>
</dbReference>
<evidence type="ECO:0000259" key="3">
    <source>
        <dbReference type="Pfam" id="PF00582"/>
    </source>
</evidence>
<protein>
    <submittedName>
        <fullName evidence="4">Universal stress protein</fullName>
    </submittedName>
</protein>
<sequence>MHGPRRPPPSIIRRAVRMGQSLWSRSGARTSTAPTGTGRSPVRPTGRSALGEMRPAGHPEDDRPQGLVTVTVDRGGSPMTTTRTTETPKPRTSRTEASTCIGVGVDASVESSVALAWALDRSRRTGDALRLVTVVEEEAGSMGADYARTVTREASERIASVAQTARAEAPETTIDLEVVHGPVSWALSRAVGPADLLVVGTPVGHPGGDRVLGSRSVQIAAAARCSVVVVPPRLGDHRSGVVVGVETVTDIETLIEAGRREAALLGEPLLLVHCSPHRGSSADRVLAAIERAVARTADDATAIAVRGVVGDPVEKLVELAGDASLLVLGRSRSPELNPLGTTCHRVLSHAPSVVFIAGIDAASERLVVSSDTSDLDVSD</sequence>
<evidence type="ECO:0000256" key="1">
    <source>
        <dbReference type="ARBA" id="ARBA00008791"/>
    </source>
</evidence>